<keyword evidence="1" id="KW-0472">Membrane</keyword>
<dbReference type="SUPFAM" id="SSF48452">
    <property type="entry name" value="TPR-like"/>
    <property type="match status" value="1"/>
</dbReference>
<evidence type="ECO:0008006" key="4">
    <source>
        <dbReference type="Google" id="ProtNLM"/>
    </source>
</evidence>
<reference evidence="2 3" key="1">
    <citation type="submission" date="2021-01" db="EMBL/GenBank/DDBJ databases">
        <title>Identification of strong promoters based on the transcriptome of Brevibacillus choshinensis.</title>
        <authorList>
            <person name="Yao D."/>
            <person name="Zhang K."/>
            <person name="Wu J."/>
        </authorList>
    </citation>
    <scope>NUCLEOTIDE SEQUENCE [LARGE SCALE GENOMIC DNA]</scope>
    <source>
        <strain evidence="2 3">HPD31-SP3</strain>
    </source>
</reference>
<dbReference type="RefSeq" id="WP_203356467.1">
    <property type="nucleotide sequence ID" value="NZ_CP069127.1"/>
</dbReference>
<keyword evidence="3" id="KW-1185">Reference proteome</keyword>
<name>A0ABX7FTS2_BRECH</name>
<dbReference type="EMBL" id="CP069127">
    <property type="protein sequence ID" value="QRG69476.1"/>
    <property type="molecule type" value="Genomic_DNA"/>
</dbReference>
<sequence length="347" mass="38323">MIASEIIGLAALLLVLIFFYTRILFHKLRSVLILILAFASAGLVGYSSASSIGIGWTISLAILVFAGVAISVIFLQKQEDLEIEQQFEIALRSEQPLLITPTAEEVAAPIWQQREEQQPIHITASNEAELPGVHLEVPADTEATSEASSTGIPEEIANDDLAIQTEDGQVPAVTPLHDLDAQEDTVSLQAHLPADSPPAKAETELLPENRTRIQALSAEAEIALQHSDYLRAYQSLREALRYNPPITATYILSKQLVQVLNEMGLYEESISVMEKVLSDNPALSRKKREDFSKHISYLEALIQELQLENKRNLSWSLVPPAIHDKVVTHFRTLLAGSNDRSTAIPFH</sequence>
<evidence type="ECO:0000313" key="2">
    <source>
        <dbReference type="EMBL" id="QRG69476.1"/>
    </source>
</evidence>
<keyword evidence="1" id="KW-1133">Transmembrane helix</keyword>
<dbReference type="InterPro" id="IPR011990">
    <property type="entry name" value="TPR-like_helical_dom_sf"/>
</dbReference>
<organism evidence="2 3">
    <name type="scientific">Brevibacillus choshinensis</name>
    <dbReference type="NCBI Taxonomy" id="54911"/>
    <lineage>
        <taxon>Bacteria</taxon>
        <taxon>Bacillati</taxon>
        <taxon>Bacillota</taxon>
        <taxon>Bacilli</taxon>
        <taxon>Bacillales</taxon>
        <taxon>Paenibacillaceae</taxon>
        <taxon>Brevibacillus</taxon>
    </lineage>
</organism>
<feature type="transmembrane region" description="Helical" evidence="1">
    <location>
        <begin position="31"/>
        <end position="48"/>
    </location>
</feature>
<protein>
    <recommendedName>
        <fullName evidence="4">Tetratricopeptide repeat protein</fullName>
    </recommendedName>
</protein>
<evidence type="ECO:0000256" key="1">
    <source>
        <dbReference type="SAM" id="Phobius"/>
    </source>
</evidence>
<dbReference type="Proteomes" id="UP000596248">
    <property type="component" value="Chromosome"/>
</dbReference>
<accession>A0ABX7FTS2</accession>
<evidence type="ECO:0000313" key="3">
    <source>
        <dbReference type="Proteomes" id="UP000596248"/>
    </source>
</evidence>
<gene>
    <name evidence="2" type="ORF">JNE38_10305</name>
</gene>
<feature type="transmembrane region" description="Helical" evidence="1">
    <location>
        <begin position="54"/>
        <end position="75"/>
    </location>
</feature>
<keyword evidence="1" id="KW-0812">Transmembrane</keyword>
<proteinExistence type="predicted"/>
<feature type="transmembrane region" description="Helical" evidence="1">
    <location>
        <begin position="6"/>
        <end position="24"/>
    </location>
</feature>
<dbReference type="Gene3D" id="1.25.40.10">
    <property type="entry name" value="Tetratricopeptide repeat domain"/>
    <property type="match status" value="1"/>
</dbReference>